<evidence type="ECO:0008006" key="7">
    <source>
        <dbReference type="Google" id="ProtNLM"/>
    </source>
</evidence>
<evidence type="ECO:0000256" key="1">
    <source>
        <dbReference type="SAM" id="MobiDB-lite"/>
    </source>
</evidence>
<organism evidence="5 6">
    <name type="scientific">Noviluteimonas caseinilytica</name>
    <dbReference type="NCBI Taxonomy" id="2675101"/>
    <lineage>
        <taxon>Bacteria</taxon>
        <taxon>Pseudomonadati</taxon>
        <taxon>Pseudomonadota</taxon>
        <taxon>Gammaproteobacteria</taxon>
        <taxon>Lysobacterales</taxon>
        <taxon>Lysobacteraceae</taxon>
        <taxon>Noviluteimonas</taxon>
    </lineage>
</organism>
<dbReference type="InterPro" id="IPR029137">
    <property type="entry name" value="Ntox1"/>
</dbReference>
<reference evidence="5 6" key="1">
    <citation type="submission" date="2021-03" db="EMBL/GenBank/DDBJ databases">
        <title>Complete Genome Sequences of Two Lysobacter Strains Isolated from Sea Water (Lysobacter caseinilyticus) and Soil (Lysobacter helvus) in South Korea.</title>
        <authorList>
            <person name="Watanabe Y."/>
            <person name="Arakawa K."/>
        </authorList>
    </citation>
    <scope>NUCLEOTIDE SEQUENCE [LARGE SCALE GENOMIC DNA]</scope>
    <source>
        <strain evidence="5 6">KVB24</strain>
    </source>
</reference>
<evidence type="ECO:0000256" key="2">
    <source>
        <dbReference type="SAM" id="Phobius"/>
    </source>
</evidence>
<dbReference type="EMBL" id="AP024545">
    <property type="protein sequence ID" value="BCT91009.1"/>
    <property type="molecule type" value="Genomic_DNA"/>
</dbReference>
<dbReference type="Pfam" id="PF13699">
    <property type="entry name" value="eCIS_core"/>
    <property type="match status" value="1"/>
</dbReference>
<keyword evidence="2" id="KW-0472">Membrane</keyword>
<feature type="compositionally biased region" description="Pro residues" evidence="1">
    <location>
        <begin position="732"/>
        <end position="747"/>
    </location>
</feature>
<feature type="region of interest" description="Disordered" evidence="1">
    <location>
        <begin position="730"/>
        <end position="763"/>
    </location>
</feature>
<dbReference type="InterPro" id="IPR025295">
    <property type="entry name" value="eCIS_core_dom"/>
</dbReference>
<protein>
    <recommendedName>
        <fullName evidence="7">DUF4157 domain-containing protein</fullName>
    </recommendedName>
</protein>
<accession>A0ABM7Q1E0</accession>
<name>A0ABM7Q1E0_9GAMM</name>
<keyword evidence="2" id="KW-1133">Transmembrane helix</keyword>
<feature type="domain" description="Putative RNase-like toxin toxin1" evidence="4">
    <location>
        <begin position="769"/>
        <end position="851"/>
    </location>
</feature>
<feature type="transmembrane region" description="Helical" evidence="2">
    <location>
        <begin position="608"/>
        <end position="633"/>
    </location>
</feature>
<dbReference type="Pfam" id="PF15500">
    <property type="entry name" value="Ntox1"/>
    <property type="match status" value="1"/>
</dbReference>
<dbReference type="Proteomes" id="UP000681317">
    <property type="component" value="Chromosome"/>
</dbReference>
<feature type="transmembrane region" description="Helical" evidence="2">
    <location>
        <begin position="685"/>
        <end position="708"/>
    </location>
</feature>
<evidence type="ECO:0000259" key="3">
    <source>
        <dbReference type="Pfam" id="PF13699"/>
    </source>
</evidence>
<proteinExistence type="predicted"/>
<feature type="domain" description="eCIS core" evidence="3">
    <location>
        <begin position="124"/>
        <end position="201"/>
    </location>
</feature>
<evidence type="ECO:0000313" key="6">
    <source>
        <dbReference type="Proteomes" id="UP000681317"/>
    </source>
</evidence>
<sequence length="985" mass="105155">MGAALQQKLGNQGAQAFATQMMSRASGPASVFGDGAALGEFAVSHPDDAHEQEAERVADHVMRSAEPGNVSRNAPSPAVHRVCAECEEEMAGEQIDRATASGGASEAPVPVAANIHDMQGGGSPLPPATRAFFEPRFGADFSHVRVHTGGRADATARAVSAKAFTVGSDIVFAGGQFAPESQEGQHLLAHELTHVVQQDGGASRVSRKAATARPSIATHAVTPTIQRFDLPFGYETDFSWEGVKTAAGVVRDKAEDAINWVVEQITELAHEAMAWLGDQWDKLEGLMNAAFEAAKDAFGNITAFFLSPLKLVADAFMKLDPAALSRTWAAFSGVVKRVGEGFKTLAAGLLRPFEFTWGIINRYATWVLDKLSGLLGNFLFRKLPDFVQRGARALVDALKALWKKIHDGWTALFGQIKAWVNTAIDAIVGFMQKVLNFAIDVVIATLVKIGQMVAFLTDFFADPMKYIAILAKRCVQALEGVENRFAGVVSQYFGSGTDPAAAAPAGAPPVKIHRTPDANAPEARTAADWGEIGTGILGAMGDKWEAFKASPMTVVVGLLRDLFVPVIGDIEDLIKLYYDIKKVVLGLNFDSLHDLWTSILQILDIPILLWNTGVSILMRTLMLPLLVASFIPVAHEAALAIGYELLLAFLGGVGANLAQKLLLLNTGATVKSQKKDAYNSIADNLIAVAITAVIALLMILLPALYGVMKGIFNFVKGKVFPIKAPPIEAKAPPLPESKPAPPEQKPPPGKDEPAPAPEPDLGFENGKRVVAEEPTADGKHKIKVTEDGVCLRCSDCGTLVKDYAIELNDPKNAALLAELEAAETTANPKLKAWKMAKIEEKLADIRKNNPHPNDPIVSRKARIDILGKDPAQGGKVTPSTLREAEVAVSLEEAGQVKGPVRRDPTGGADFIDGDGKPWDVKGFDSGHSPAQGGFDLATDAAKVDKSLSLGEDVMMDTGKMTAADTAALKAEGVKRGWGDRVKFFP</sequence>
<gene>
    <name evidence="5" type="ORF">LYSCAS_00330</name>
</gene>
<evidence type="ECO:0000259" key="4">
    <source>
        <dbReference type="Pfam" id="PF15500"/>
    </source>
</evidence>
<keyword evidence="2" id="KW-0812">Transmembrane</keyword>
<keyword evidence="6" id="KW-1185">Reference proteome</keyword>
<feature type="transmembrane region" description="Helical" evidence="2">
    <location>
        <begin position="645"/>
        <end position="665"/>
    </location>
</feature>
<evidence type="ECO:0000313" key="5">
    <source>
        <dbReference type="EMBL" id="BCT91009.1"/>
    </source>
</evidence>